<protein>
    <submittedName>
        <fullName evidence="2">Uncharacterized protein</fullName>
    </submittedName>
</protein>
<dbReference type="EMBL" id="CAJVCH010054902">
    <property type="protein sequence ID" value="CAG7718641.1"/>
    <property type="molecule type" value="Genomic_DNA"/>
</dbReference>
<name>A0A8J2JDT3_9HEXA</name>
<dbReference type="Proteomes" id="UP000708208">
    <property type="component" value="Unassembled WGS sequence"/>
</dbReference>
<organism evidence="2 3">
    <name type="scientific">Allacma fusca</name>
    <dbReference type="NCBI Taxonomy" id="39272"/>
    <lineage>
        <taxon>Eukaryota</taxon>
        <taxon>Metazoa</taxon>
        <taxon>Ecdysozoa</taxon>
        <taxon>Arthropoda</taxon>
        <taxon>Hexapoda</taxon>
        <taxon>Collembola</taxon>
        <taxon>Symphypleona</taxon>
        <taxon>Sminthuridae</taxon>
        <taxon>Allacma</taxon>
    </lineage>
</organism>
<evidence type="ECO:0000313" key="2">
    <source>
        <dbReference type="EMBL" id="CAG7718641.1"/>
    </source>
</evidence>
<feature type="compositionally biased region" description="Basic and acidic residues" evidence="1">
    <location>
        <begin position="246"/>
        <end position="260"/>
    </location>
</feature>
<feature type="compositionally biased region" description="Low complexity" evidence="1">
    <location>
        <begin position="1"/>
        <end position="13"/>
    </location>
</feature>
<sequence length="481" mass="53024">MDSPSTPTTPSTPGITGSAMRVRNGDDVAVTPLSNKVVICTPRSSVAGYNLRPAEVLKRRLSAGKLKFACASTPRRKSVKPKGFLSAKKLETDRNTAGWGMEESGDLNPYEMDAESVRKDEVDHVTSEGSCSPGERRSSNLSYNGAMNCDIMNGLQLDLLSPIKRKRVSNAVTADSPEKVNCLGQPESMDVHQFDAVVDRKNLNLTPSQTIEKFSSGNQNNSDQTDAFSTPCLGTPTLNTTFIKDETFEADHQPEIKTEPNIEEEEGVTRPEVSSENIKKSRRSSQRKHEKENKSRLYSQHPEPCNVKKVEFSIKDLLLSTSNPDDIRLYAQIQQEFIPLQMSKNKLDLLLSSEDSSFLANKTPVKTPVSKIPKPTPSILRKSILKPSASSICGNRCSSSKLSKIWTAGRPFDLHRSSSTHSLERNYRRHTLSSAAKVKSSHLLPAVSITTVAIPEVSSSRIPKNKTGTHASVTKRIKYQN</sequence>
<keyword evidence="3" id="KW-1185">Reference proteome</keyword>
<proteinExistence type="predicted"/>
<dbReference type="AlphaFoldDB" id="A0A8J2JDT3"/>
<feature type="region of interest" description="Disordered" evidence="1">
    <location>
        <begin position="1"/>
        <end position="23"/>
    </location>
</feature>
<accession>A0A8J2JDT3</accession>
<reference evidence="2" key="1">
    <citation type="submission" date="2021-06" db="EMBL/GenBank/DDBJ databases">
        <authorList>
            <person name="Hodson N. C."/>
            <person name="Mongue J. A."/>
            <person name="Jaron S. K."/>
        </authorList>
    </citation>
    <scope>NUCLEOTIDE SEQUENCE</scope>
</reference>
<gene>
    <name evidence="2" type="ORF">AFUS01_LOCUS8017</name>
</gene>
<evidence type="ECO:0000313" key="3">
    <source>
        <dbReference type="Proteomes" id="UP000708208"/>
    </source>
</evidence>
<evidence type="ECO:0000256" key="1">
    <source>
        <dbReference type="SAM" id="MobiDB-lite"/>
    </source>
</evidence>
<feature type="region of interest" description="Disordered" evidence="1">
    <location>
        <begin position="246"/>
        <end position="302"/>
    </location>
</feature>
<comment type="caution">
    <text evidence="2">The sequence shown here is derived from an EMBL/GenBank/DDBJ whole genome shotgun (WGS) entry which is preliminary data.</text>
</comment>